<evidence type="ECO:0000313" key="1">
    <source>
        <dbReference type="EMBL" id="PNV76765.1"/>
    </source>
</evidence>
<name>A0ABX4YNA6_9LEPT</name>
<organism evidence="1 2">
    <name type="scientific">Leptospira inadai serovar Lyme</name>
    <dbReference type="NCBI Taxonomy" id="293084"/>
    <lineage>
        <taxon>Bacteria</taxon>
        <taxon>Pseudomonadati</taxon>
        <taxon>Spirochaetota</taxon>
        <taxon>Spirochaetia</taxon>
        <taxon>Leptospirales</taxon>
        <taxon>Leptospiraceae</taxon>
        <taxon>Leptospira</taxon>
    </lineage>
</organism>
<dbReference type="EMBL" id="MCRM02000001">
    <property type="protein sequence ID" value="PNV76765.1"/>
    <property type="molecule type" value="Genomic_DNA"/>
</dbReference>
<protein>
    <submittedName>
        <fullName evidence="1">Uncharacterized protein</fullName>
    </submittedName>
</protein>
<gene>
    <name evidence="1" type="ORF">BES34_000275</name>
</gene>
<comment type="caution">
    <text evidence="1">The sequence shown here is derived from an EMBL/GenBank/DDBJ whole genome shotgun (WGS) entry which is preliminary data.</text>
</comment>
<evidence type="ECO:0000313" key="2">
    <source>
        <dbReference type="Proteomes" id="UP000094669"/>
    </source>
</evidence>
<reference evidence="1" key="1">
    <citation type="submission" date="2018-01" db="EMBL/GenBank/DDBJ databases">
        <title>Genomic characterization of Leptospira inadai serogroup Lyme isolated from captured rat in Brazil and comparative analysis with human reference strain.</title>
        <authorList>
            <person name="Moreno L.Z."/>
            <person name="Loureiro A.P."/>
            <person name="Miraglia F."/>
            <person name="Kremer F.S."/>
            <person name="Eslabao M.R."/>
            <person name="Dellagostin O.A."/>
            <person name="Lilenbaum W."/>
            <person name="Moreno A.M."/>
        </authorList>
    </citation>
    <scope>NUCLEOTIDE SEQUENCE [LARGE SCALE GENOMIC DNA]</scope>
    <source>
        <strain evidence="1">M34/99</strain>
    </source>
</reference>
<accession>A0ABX4YNA6</accession>
<dbReference type="Proteomes" id="UP000094669">
    <property type="component" value="Unassembled WGS sequence"/>
</dbReference>
<sequence length="90" mass="10119">MKMMEEYFEQLAASSFHFNGSRVSVAAGEGSMSPIYGTENSEFVNYIYLINKYILSIGFVSDLLHLFRKMGRSGFRSEKFSAAYCEGCLG</sequence>
<proteinExistence type="predicted"/>
<keyword evidence="2" id="KW-1185">Reference proteome</keyword>